<evidence type="ECO:0008006" key="4">
    <source>
        <dbReference type="Google" id="ProtNLM"/>
    </source>
</evidence>
<feature type="region of interest" description="Disordered" evidence="1">
    <location>
        <begin position="240"/>
        <end position="277"/>
    </location>
</feature>
<organism evidence="2 3">
    <name type="scientific">Lachnellula cervina</name>
    <dbReference type="NCBI Taxonomy" id="1316786"/>
    <lineage>
        <taxon>Eukaryota</taxon>
        <taxon>Fungi</taxon>
        <taxon>Dikarya</taxon>
        <taxon>Ascomycota</taxon>
        <taxon>Pezizomycotina</taxon>
        <taxon>Leotiomycetes</taxon>
        <taxon>Helotiales</taxon>
        <taxon>Lachnaceae</taxon>
        <taxon>Lachnellula</taxon>
    </lineage>
</organism>
<protein>
    <recommendedName>
        <fullName evidence="4">Fungal N-terminal domain-containing protein</fullName>
    </recommendedName>
</protein>
<accession>A0A7D8Z145</accession>
<dbReference type="AlphaFoldDB" id="A0A7D8Z145"/>
<comment type="caution">
    <text evidence="2">The sequence shown here is derived from an EMBL/GenBank/DDBJ whole genome shotgun (WGS) entry which is preliminary data.</text>
</comment>
<dbReference type="Proteomes" id="UP000481288">
    <property type="component" value="Unassembled WGS sequence"/>
</dbReference>
<dbReference type="EMBL" id="QGMG01000028">
    <property type="protein sequence ID" value="TVY58729.1"/>
    <property type="molecule type" value="Genomic_DNA"/>
</dbReference>
<evidence type="ECO:0000313" key="2">
    <source>
        <dbReference type="EMBL" id="TVY58729.1"/>
    </source>
</evidence>
<evidence type="ECO:0000313" key="3">
    <source>
        <dbReference type="Proteomes" id="UP000481288"/>
    </source>
</evidence>
<sequence>MSFGVSVGDGILLMQLAWNTLQGARQACGEYDELTREVASLHKVLQRVQREMAKARPSFDAEHRKELYGQLEGCAGVLRVLNSILEKYNGLGESDRKGKGLWKKVQFGNGEMRSLGYIRNQLLTHTVAINISLNLFIWGQLGDIGSQMENQGGDIREIKSKVEWVVAEMMANAKAEGNGSTWTVYEEDDMEFWRELRRKLHEDGYPESDLAERKELIMGYVKELGDKGALDDILDEEEDLSGVEDIQSQSSDSAVESGDDAEDTNVSADEKEYRSSSPLVAASLQAHRSNPPKPMTVRPVQLSEAAHLPAVVPVLPRPSIIYQSQPFQTSTTHTPGLITSSAFRYRPPRIPLKVRPLPPPMMAMGWMAPRPR</sequence>
<reference evidence="2 3" key="1">
    <citation type="submission" date="2018-05" db="EMBL/GenBank/DDBJ databases">
        <title>Whole genome sequencing for identification of molecular markers to develop diagnostic detection tools for the regulated plant pathogen Lachnellula willkommii.</title>
        <authorList>
            <person name="Giroux E."/>
            <person name="Bilodeau G."/>
        </authorList>
    </citation>
    <scope>NUCLEOTIDE SEQUENCE [LARGE SCALE GENOMIC DNA]</scope>
    <source>
        <strain evidence="2 3">CBS 625.97</strain>
    </source>
</reference>
<name>A0A7D8Z145_9HELO</name>
<keyword evidence="3" id="KW-1185">Reference proteome</keyword>
<proteinExistence type="predicted"/>
<evidence type="ECO:0000256" key="1">
    <source>
        <dbReference type="SAM" id="MobiDB-lite"/>
    </source>
</evidence>
<gene>
    <name evidence="2" type="ORF">LCER1_G002044</name>
</gene>
<dbReference type="OrthoDB" id="7464126at2759"/>